<feature type="transmembrane region" description="Helical" evidence="7">
    <location>
        <begin position="20"/>
        <end position="40"/>
    </location>
</feature>
<dbReference type="Pfam" id="PF00664">
    <property type="entry name" value="ABC_membrane"/>
    <property type="match status" value="1"/>
</dbReference>
<feature type="transmembrane region" description="Helical" evidence="7">
    <location>
        <begin position="52"/>
        <end position="74"/>
    </location>
</feature>
<feature type="domain" description="ABC transmembrane type-1" evidence="9">
    <location>
        <begin position="20"/>
        <end position="299"/>
    </location>
</feature>
<dbReference type="RefSeq" id="WP_377945110.1">
    <property type="nucleotide sequence ID" value="NZ_JBHUCX010000089.1"/>
</dbReference>
<evidence type="ECO:0000256" key="6">
    <source>
        <dbReference type="ARBA" id="ARBA00023136"/>
    </source>
</evidence>
<gene>
    <name evidence="10" type="ORF">ACFSB2_21200</name>
</gene>
<feature type="transmembrane region" description="Helical" evidence="7">
    <location>
        <begin position="242"/>
        <end position="264"/>
    </location>
</feature>
<dbReference type="InterPro" id="IPR017871">
    <property type="entry name" value="ABC_transporter-like_CS"/>
</dbReference>
<feature type="transmembrane region" description="Helical" evidence="7">
    <location>
        <begin position="157"/>
        <end position="174"/>
    </location>
</feature>
<accession>A0ABW4JM87</accession>
<name>A0ABW4JM87_9BACL</name>
<evidence type="ECO:0000256" key="5">
    <source>
        <dbReference type="ARBA" id="ARBA00022989"/>
    </source>
</evidence>
<dbReference type="InterPro" id="IPR036640">
    <property type="entry name" value="ABC1_TM_sf"/>
</dbReference>
<protein>
    <submittedName>
        <fullName evidence="10">ABC transporter ATP-binding protein</fullName>
    </submittedName>
</protein>
<evidence type="ECO:0000313" key="11">
    <source>
        <dbReference type="Proteomes" id="UP001597079"/>
    </source>
</evidence>
<dbReference type="SMART" id="SM00382">
    <property type="entry name" value="AAA"/>
    <property type="match status" value="1"/>
</dbReference>
<dbReference type="GO" id="GO:0005524">
    <property type="term" value="F:ATP binding"/>
    <property type="evidence" value="ECO:0007669"/>
    <property type="project" value="UniProtKB-KW"/>
</dbReference>
<evidence type="ECO:0000256" key="7">
    <source>
        <dbReference type="SAM" id="Phobius"/>
    </source>
</evidence>
<evidence type="ECO:0000313" key="10">
    <source>
        <dbReference type="EMBL" id="MFD1677194.1"/>
    </source>
</evidence>
<evidence type="ECO:0000259" key="8">
    <source>
        <dbReference type="PROSITE" id="PS50893"/>
    </source>
</evidence>
<dbReference type="InterPro" id="IPR039421">
    <property type="entry name" value="Type_1_exporter"/>
</dbReference>
<dbReference type="PANTHER" id="PTHR43394:SF1">
    <property type="entry name" value="ATP-BINDING CASSETTE SUB-FAMILY B MEMBER 10, MITOCHONDRIAL"/>
    <property type="match status" value="1"/>
</dbReference>
<dbReference type="Proteomes" id="UP001597079">
    <property type="component" value="Unassembled WGS sequence"/>
</dbReference>
<comment type="caution">
    <text evidence="10">The sequence shown here is derived from an EMBL/GenBank/DDBJ whole genome shotgun (WGS) entry which is preliminary data.</text>
</comment>
<evidence type="ECO:0000256" key="4">
    <source>
        <dbReference type="ARBA" id="ARBA00022840"/>
    </source>
</evidence>
<organism evidence="10 11">
    <name type="scientific">Alicyclobacillus fodiniaquatilis</name>
    <dbReference type="NCBI Taxonomy" id="1661150"/>
    <lineage>
        <taxon>Bacteria</taxon>
        <taxon>Bacillati</taxon>
        <taxon>Bacillota</taxon>
        <taxon>Bacilli</taxon>
        <taxon>Bacillales</taxon>
        <taxon>Alicyclobacillaceae</taxon>
        <taxon>Alicyclobacillus</taxon>
    </lineage>
</organism>
<dbReference type="InterPro" id="IPR027417">
    <property type="entry name" value="P-loop_NTPase"/>
</dbReference>
<feature type="transmembrane region" description="Helical" evidence="7">
    <location>
        <begin position="135"/>
        <end position="151"/>
    </location>
</feature>
<keyword evidence="2 7" id="KW-0812">Transmembrane</keyword>
<evidence type="ECO:0000256" key="2">
    <source>
        <dbReference type="ARBA" id="ARBA00022692"/>
    </source>
</evidence>
<keyword evidence="4 10" id="KW-0067">ATP-binding</keyword>
<dbReference type="Pfam" id="PF00005">
    <property type="entry name" value="ABC_tran"/>
    <property type="match status" value="1"/>
</dbReference>
<dbReference type="InterPro" id="IPR003439">
    <property type="entry name" value="ABC_transporter-like_ATP-bd"/>
</dbReference>
<dbReference type="SUPFAM" id="SSF52540">
    <property type="entry name" value="P-loop containing nucleoside triphosphate hydrolases"/>
    <property type="match status" value="1"/>
</dbReference>
<evidence type="ECO:0000256" key="3">
    <source>
        <dbReference type="ARBA" id="ARBA00022741"/>
    </source>
</evidence>
<dbReference type="PANTHER" id="PTHR43394">
    <property type="entry name" value="ATP-DEPENDENT PERMEASE MDL1, MITOCHONDRIAL"/>
    <property type="match status" value="1"/>
</dbReference>
<dbReference type="CDD" id="cd18549">
    <property type="entry name" value="ABC_6TM_YwjA_like"/>
    <property type="match status" value="1"/>
</dbReference>
<dbReference type="PROSITE" id="PS50893">
    <property type="entry name" value="ABC_TRANSPORTER_2"/>
    <property type="match status" value="1"/>
</dbReference>
<dbReference type="EMBL" id="JBHUCX010000089">
    <property type="protein sequence ID" value="MFD1677194.1"/>
    <property type="molecule type" value="Genomic_DNA"/>
</dbReference>
<keyword evidence="6 7" id="KW-0472">Membrane</keyword>
<keyword evidence="11" id="KW-1185">Reference proteome</keyword>
<evidence type="ECO:0000259" key="9">
    <source>
        <dbReference type="PROSITE" id="PS50929"/>
    </source>
</evidence>
<dbReference type="PROSITE" id="PS50929">
    <property type="entry name" value="ABC_TM1F"/>
    <property type="match status" value="1"/>
</dbReference>
<comment type="subcellular location">
    <subcellularLocation>
        <location evidence="1">Cell membrane</location>
        <topology evidence="1">Multi-pass membrane protein</topology>
    </subcellularLocation>
</comment>
<proteinExistence type="predicted"/>
<sequence length="571" mass="64459">MLRRFFAYYRPYKGQFTLDFGCAVLSALLDLLFPLVVGRVTTQLVPSKHWSLILWAGFGMLAIYLINSGFKYIVSYYGHKLGISIETDMRRKLFDHIQKLSFRFFDNNETGRLISRVTSDLFEIGELAHHGPEDVFIASMTLVAAFFLMLMTNWKLALLTFFIVPALVWLEIYCGRKMTRAMRRIFTDIAHFNARTADAVSGIRVVQAFANEAHEQEQFAIHNRRYRQTKLYSYKVVSLNDAVSYLLTSVVSLFELICGAWFIIHHQLTYGGFIEFLLLTNILLQPIRKISSVLENYPKGVAGFQRYLEILETAPDVADAPDAVEVTHLKGDICYNHVSFGYEEHMRVFRDVNLQIHAGETVAFVGPSGAGKTTLCSLLPRFYEIEAGNITIDGMDICKMTLASLRRQIGIVQQDVFIFAGTLRENIVYGKMDATEAEIWEAVHRAQLDEFVRSLPQGLDSVVGERGVKLSGGQKQRLSIARMFLKNPPVLILDEATSALDTVTEMAIQQSLAELSRGRTTLVVAHRLATIRNADRIVVVTQNGIVEQGSHQELVQSGGLYSQLHRAQYSS</sequence>
<dbReference type="InterPro" id="IPR011527">
    <property type="entry name" value="ABC1_TM_dom"/>
</dbReference>
<dbReference type="PROSITE" id="PS00211">
    <property type="entry name" value="ABC_TRANSPORTER_1"/>
    <property type="match status" value="1"/>
</dbReference>
<dbReference type="Gene3D" id="1.20.1560.10">
    <property type="entry name" value="ABC transporter type 1, transmembrane domain"/>
    <property type="match status" value="1"/>
</dbReference>
<keyword evidence="5 7" id="KW-1133">Transmembrane helix</keyword>
<dbReference type="Gene3D" id="3.40.50.300">
    <property type="entry name" value="P-loop containing nucleotide triphosphate hydrolases"/>
    <property type="match status" value="1"/>
</dbReference>
<keyword evidence="3" id="KW-0547">Nucleotide-binding</keyword>
<evidence type="ECO:0000256" key="1">
    <source>
        <dbReference type="ARBA" id="ARBA00004651"/>
    </source>
</evidence>
<dbReference type="InterPro" id="IPR003593">
    <property type="entry name" value="AAA+_ATPase"/>
</dbReference>
<reference evidence="11" key="1">
    <citation type="journal article" date="2019" name="Int. J. Syst. Evol. Microbiol.">
        <title>The Global Catalogue of Microorganisms (GCM) 10K type strain sequencing project: providing services to taxonomists for standard genome sequencing and annotation.</title>
        <authorList>
            <consortium name="The Broad Institute Genomics Platform"/>
            <consortium name="The Broad Institute Genome Sequencing Center for Infectious Disease"/>
            <person name="Wu L."/>
            <person name="Ma J."/>
        </authorList>
    </citation>
    <scope>NUCLEOTIDE SEQUENCE [LARGE SCALE GENOMIC DNA]</scope>
    <source>
        <strain evidence="11">CGMCC 1.12286</strain>
    </source>
</reference>
<dbReference type="SUPFAM" id="SSF90123">
    <property type="entry name" value="ABC transporter transmembrane region"/>
    <property type="match status" value="1"/>
</dbReference>
<feature type="domain" description="ABC transporter" evidence="8">
    <location>
        <begin position="333"/>
        <end position="567"/>
    </location>
</feature>